<evidence type="ECO:0000256" key="5">
    <source>
        <dbReference type="ARBA" id="ARBA00022989"/>
    </source>
</evidence>
<evidence type="ECO:0000256" key="3">
    <source>
        <dbReference type="ARBA" id="ARBA00022475"/>
    </source>
</evidence>
<evidence type="ECO:0000256" key="6">
    <source>
        <dbReference type="ARBA" id="ARBA00023136"/>
    </source>
</evidence>
<dbReference type="PANTHER" id="PTHR30151">
    <property type="entry name" value="ALKANE SULFONATE ABC TRANSPORTER-RELATED, MEMBRANE SUBUNIT"/>
    <property type="match status" value="1"/>
</dbReference>
<evidence type="ECO:0000313" key="9">
    <source>
        <dbReference type="EMBL" id="RAR84854.1"/>
    </source>
</evidence>
<dbReference type="InterPro" id="IPR035906">
    <property type="entry name" value="MetI-like_sf"/>
</dbReference>
<protein>
    <submittedName>
        <fullName evidence="9">NitT/TauT family transport system permease protein</fullName>
    </submittedName>
</protein>
<dbReference type="PROSITE" id="PS50928">
    <property type="entry name" value="ABC_TM1"/>
    <property type="match status" value="1"/>
</dbReference>
<dbReference type="OrthoDB" id="9809660at2"/>
<dbReference type="InterPro" id="IPR000515">
    <property type="entry name" value="MetI-like"/>
</dbReference>
<keyword evidence="3" id="KW-1003">Cell membrane</keyword>
<keyword evidence="4 7" id="KW-0812">Transmembrane</keyword>
<name>A0A328ZGW0_9BURK</name>
<dbReference type="Gene3D" id="1.10.3720.10">
    <property type="entry name" value="MetI-like"/>
    <property type="match status" value="1"/>
</dbReference>
<reference evidence="9 10" key="1">
    <citation type="submission" date="2018-06" db="EMBL/GenBank/DDBJ databases">
        <title>Genomic Encyclopedia of Archaeal and Bacterial Type Strains, Phase II (KMG-II): from individual species to whole genera.</title>
        <authorList>
            <person name="Goeker M."/>
        </authorList>
    </citation>
    <scope>NUCLEOTIDE SEQUENCE [LARGE SCALE GENOMIC DNA]</scope>
    <source>
        <strain evidence="9 10">CFPB 3232</strain>
    </source>
</reference>
<evidence type="ECO:0000256" key="1">
    <source>
        <dbReference type="ARBA" id="ARBA00004651"/>
    </source>
</evidence>
<organism evidence="9 10">
    <name type="scientific">Paracidovorax anthurii</name>
    <dbReference type="NCBI Taxonomy" id="78229"/>
    <lineage>
        <taxon>Bacteria</taxon>
        <taxon>Pseudomonadati</taxon>
        <taxon>Pseudomonadota</taxon>
        <taxon>Betaproteobacteria</taxon>
        <taxon>Burkholderiales</taxon>
        <taxon>Comamonadaceae</taxon>
        <taxon>Paracidovorax</taxon>
    </lineage>
</organism>
<dbReference type="GO" id="GO:0005886">
    <property type="term" value="C:plasma membrane"/>
    <property type="evidence" value="ECO:0007669"/>
    <property type="project" value="UniProtKB-SubCell"/>
</dbReference>
<dbReference type="Pfam" id="PF00528">
    <property type="entry name" value="BPD_transp_1"/>
    <property type="match status" value="1"/>
</dbReference>
<keyword evidence="5 7" id="KW-1133">Transmembrane helix</keyword>
<keyword evidence="2 7" id="KW-0813">Transport</keyword>
<dbReference type="AlphaFoldDB" id="A0A328ZGW0"/>
<evidence type="ECO:0000256" key="4">
    <source>
        <dbReference type="ARBA" id="ARBA00022692"/>
    </source>
</evidence>
<feature type="transmembrane region" description="Helical" evidence="7">
    <location>
        <begin position="126"/>
        <end position="148"/>
    </location>
</feature>
<sequence length="258" mass="28076">MNARHRKRMERWSPWVLLFAVIVVWQVVCSGFGVSEFIFPSPWAIGTQLVEFREVIAGHAWRTFWVTMAGFGLAIVVGVLLGFVIGSSRLAYAAIYPLMTAFNALPKAAFVPILVVWFGIGAGPAILTAFLISFFPIMVNIATGLATLEPELEDVLRVLGARRWDVLTKVGLPRSLPYFYGSLKVAITLAFVGTTVSEMTAANEGIGYLLISAGSSMQMGLAFAGLMVVGAMAMAMYELFSVLEKHTTAWARRGSQGE</sequence>
<feature type="transmembrane region" description="Helical" evidence="7">
    <location>
        <begin position="12"/>
        <end position="34"/>
    </location>
</feature>
<dbReference type="GO" id="GO:0055085">
    <property type="term" value="P:transmembrane transport"/>
    <property type="evidence" value="ECO:0007669"/>
    <property type="project" value="InterPro"/>
</dbReference>
<proteinExistence type="inferred from homology"/>
<comment type="similarity">
    <text evidence="7">Belongs to the binding-protein-dependent transport system permease family.</text>
</comment>
<keyword evidence="6 7" id="KW-0472">Membrane</keyword>
<dbReference type="PANTHER" id="PTHR30151:SF20">
    <property type="entry name" value="ABC TRANSPORTER PERMEASE PROTEIN HI_0355-RELATED"/>
    <property type="match status" value="1"/>
</dbReference>
<feature type="domain" description="ABC transmembrane type-1" evidence="8">
    <location>
        <begin position="60"/>
        <end position="240"/>
    </location>
</feature>
<comment type="caution">
    <text evidence="9">The sequence shown here is derived from an EMBL/GenBank/DDBJ whole genome shotgun (WGS) entry which is preliminary data.</text>
</comment>
<evidence type="ECO:0000259" key="8">
    <source>
        <dbReference type="PROSITE" id="PS50928"/>
    </source>
</evidence>
<dbReference type="RefSeq" id="WP_111876537.1">
    <property type="nucleotide sequence ID" value="NZ_CBCSGC010000059.1"/>
</dbReference>
<feature type="transmembrane region" description="Helical" evidence="7">
    <location>
        <begin position="217"/>
        <end position="237"/>
    </location>
</feature>
<evidence type="ECO:0000256" key="7">
    <source>
        <dbReference type="RuleBase" id="RU363032"/>
    </source>
</evidence>
<feature type="transmembrane region" description="Helical" evidence="7">
    <location>
        <begin position="64"/>
        <end position="86"/>
    </location>
</feature>
<keyword evidence="10" id="KW-1185">Reference proteome</keyword>
<dbReference type="Proteomes" id="UP000248856">
    <property type="component" value="Unassembled WGS sequence"/>
</dbReference>
<accession>A0A328ZGW0</accession>
<gene>
    <name evidence="9" type="ORF">AX018_100986</name>
</gene>
<dbReference type="CDD" id="cd06261">
    <property type="entry name" value="TM_PBP2"/>
    <property type="match status" value="1"/>
</dbReference>
<comment type="subcellular location">
    <subcellularLocation>
        <location evidence="1 7">Cell membrane</location>
        <topology evidence="1 7">Multi-pass membrane protein</topology>
    </subcellularLocation>
</comment>
<dbReference type="EMBL" id="QLTA01000009">
    <property type="protein sequence ID" value="RAR84854.1"/>
    <property type="molecule type" value="Genomic_DNA"/>
</dbReference>
<feature type="transmembrane region" description="Helical" evidence="7">
    <location>
        <begin position="178"/>
        <end position="197"/>
    </location>
</feature>
<dbReference type="SUPFAM" id="SSF161098">
    <property type="entry name" value="MetI-like"/>
    <property type="match status" value="1"/>
</dbReference>
<evidence type="ECO:0000313" key="10">
    <source>
        <dbReference type="Proteomes" id="UP000248856"/>
    </source>
</evidence>
<feature type="transmembrane region" description="Helical" evidence="7">
    <location>
        <begin position="98"/>
        <end position="120"/>
    </location>
</feature>
<evidence type="ECO:0000256" key="2">
    <source>
        <dbReference type="ARBA" id="ARBA00022448"/>
    </source>
</evidence>